<dbReference type="EMBL" id="JBGFUD010006176">
    <property type="protein sequence ID" value="MFH4980838.1"/>
    <property type="molecule type" value="Genomic_DNA"/>
</dbReference>
<dbReference type="SMART" id="SM00028">
    <property type="entry name" value="TPR"/>
    <property type="match status" value="5"/>
</dbReference>
<feature type="repeat" description="TPR" evidence="4">
    <location>
        <begin position="166"/>
        <end position="199"/>
    </location>
</feature>
<dbReference type="PROSITE" id="PS50005">
    <property type="entry name" value="TPR"/>
    <property type="match status" value="3"/>
</dbReference>
<accession>A0ABD6ELT6</accession>
<dbReference type="InterPro" id="IPR019734">
    <property type="entry name" value="TPR_rpt"/>
</dbReference>
<name>A0ABD6ELT6_9BILA</name>
<dbReference type="PANTHER" id="PTHR12558:SF13">
    <property type="entry name" value="CELL DIVISION CYCLE PROTEIN 27 HOMOLOG"/>
    <property type="match status" value="1"/>
</dbReference>
<evidence type="ECO:0000256" key="5">
    <source>
        <dbReference type="SAM" id="MobiDB-lite"/>
    </source>
</evidence>
<evidence type="ECO:0000313" key="6">
    <source>
        <dbReference type="EMBL" id="MFH4980838.1"/>
    </source>
</evidence>
<evidence type="ECO:0000256" key="3">
    <source>
        <dbReference type="ARBA" id="ARBA00039307"/>
    </source>
</evidence>
<gene>
    <name evidence="6" type="ORF">AB6A40_007547</name>
</gene>
<dbReference type="InterPro" id="IPR011990">
    <property type="entry name" value="TPR-like_helical_dom_sf"/>
</dbReference>
<comment type="caution">
    <text evidence="6">The sequence shown here is derived from an EMBL/GenBank/DDBJ whole genome shotgun (WGS) entry which is preliminary data.</text>
</comment>
<evidence type="ECO:0000313" key="7">
    <source>
        <dbReference type="Proteomes" id="UP001608902"/>
    </source>
</evidence>
<evidence type="ECO:0000256" key="1">
    <source>
        <dbReference type="ARBA" id="ARBA00022803"/>
    </source>
</evidence>
<dbReference type="Pfam" id="PF13432">
    <property type="entry name" value="TPR_16"/>
    <property type="match status" value="1"/>
</dbReference>
<reference evidence="6 7" key="1">
    <citation type="submission" date="2024-08" db="EMBL/GenBank/DDBJ databases">
        <title>Gnathostoma spinigerum genome.</title>
        <authorList>
            <person name="Gonzalez-Bertolin B."/>
            <person name="Monzon S."/>
            <person name="Zaballos A."/>
            <person name="Jimenez P."/>
            <person name="Dekumyoy P."/>
            <person name="Varona S."/>
            <person name="Cuesta I."/>
            <person name="Sumanam S."/>
            <person name="Adisakwattana P."/>
            <person name="Gasser R.B."/>
            <person name="Hernandez-Gonzalez A."/>
            <person name="Young N.D."/>
            <person name="Perteguer M.J."/>
        </authorList>
    </citation>
    <scope>NUCLEOTIDE SEQUENCE [LARGE SCALE GENOMIC DNA]</scope>
    <source>
        <strain evidence="6">AL3</strain>
        <tissue evidence="6">Liver</tissue>
    </source>
</reference>
<dbReference type="Proteomes" id="UP001608902">
    <property type="component" value="Unassembled WGS sequence"/>
</dbReference>
<evidence type="ECO:0000256" key="4">
    <source>
        <dbReference type="PROSITE-ProRule" id="PRU00339"/>
    </source>
</evidence>
<keyword evidence="7" id="KW-1185">Reference proteome</keyword>
<dbReference type="Pfam" id="PF14559">
    <property type="entry name" value="TPR_19"/>
    <property type="match status" value="1"/>
</dbReference>
<dbReference type="SUPFAM" id="SSF48452">
    <property type="entry name" value="TPR-like"/>
    <property type="match status" value="1"/>
</dbReference>
<feature type="repeat" description="TPR" evidence="4">
    <location>
        <begin position="302"/>
        <end position="335"/>
    </location>
</feature>
<dbReference type="PANTHER" id="PTHR12558">
    <property type="entry name" value="CELL DIVISION CYCLE 16,23,27"/>
    <property type="match status" value="1"/>
</dbReference>
<feature type="region of interest" description="Disordered" evidence="5">
    <location>
        <begin position="332"/>
        <end position="357"/>
    </location>
</feature>
<dbReference type="AlphaFoldDB" id="A0ABD6ELT6"/>
<dbReference type="Gene3D" id="1.25.40.10">
    <property type="entry name" value="Tetratricopeptide repeat domain"/>
    <property type="match status" value="1"/>
</dbReference>
<protein>
    <recommendedName>
        <fullName evidence="3">Cell division cycle protein 27 homolog</fullName>
    </recommendedName>
</protein>
<dbReference type="Pfam" id="PF13181">
    <property type="entry name" value="TPR_8"/>
    <property type="match status" value="1"/>
</dbReference>
<comment type="similarity">
    <text evidence="2">Belongs to the APC3/CDC27 family.</text>
</comment>
<evidence type="ECO:0000256" key="2">
    <source>
        <dbReference type="ARBA" id="ARBA00038210"/>
    </source>
</evidence>
<keyword evidence="1 4" id="KW-0802">TPR repeat</keyword>
<proteinExistence type="inferred from homology"/>
<organism evidence="6 7">
    <name type="scientific">Gnathostoma spinigerum</name>
    <dbReference type="NCBI Taxonomy" id="75299"/>
    <lineage>
        <taxon>Eukaryota</taxon>
        <taxon>Metazoa</taxon>
        <taxon>Ecdysozoa</taxon>
        <taxon>Nematoda</taxon>
        <taxon>Chromadorea</taxon>
        <taxon>Rhabditida</taxon>
        <taxon>Spirurina</taxon>
        <taxon>Gnathostomatomorpha</taxon>
        <taxon>Gnathostomatoidea</taxon>
        <taxon>Gnathostomatidae</taxon>
        <taxon>Gnathostoma</taxon>
    </lineage>
</organism>
<dbReference type="Pfam" id="PF13174">
    <property type="entry name" value="TPR_6"/>
    <property type="match status" value="1"/>
</dbReference>
<feature type="repeat" description="TPR" evidence="4">
    <location>
        <begin position="200"/>
        <end position="233"/>
    </location>
</feature>
<sequence length="357" mass="40258">MIPPSFKVLTAPLSGGKVCWSHVFVDVVECFSALALAQIALCQYDSSAVLDRLETVPPGFISSACPRELSARAYLEKLDYSKAAEILEKLHRDYPYRMSGMEILSTALWHAQDARRLSVLAAELTEKARQSAVTWCVAGNCFSVQKQHETAIECLKRAVSLDNRFPYAYSLLGHELLDSDQLDGAGQAFRRALLLCPSDYRAWFGLGLMFFKREQFKLAQLHLSRAATINPRNSVLLCQLSVVEQSVHNNDVAIALLERALELSPENAACRFYRARLLYELHRYEECREELNELKLFAHDEAQVFFLLGKVHKKLGDTHLALLNFTWASEMDPHGEQGRSSLSERPYDDEPNSPTSS</sequence>